<evidence type="ECO:0000256" key="4">
    <source>
        <dbReference type="ARBA" id="ARBA00022989"/>
    </source>
</evidence>
<dbReference type="STRING" id="140314.SAMN04488076_10639"/>
<dbReference type="GO" id="GO:0036376">
    <property type="term" value="P:sodium ion export across plasma membrane"/>
    <property type="evidence" value="ECO:0007669"/>
    <property type="project" value="InterPro"/>
</dbReference>
<dbReference type="InterPro" id="IPR005899">
    <property type="entry name" value="Na_pump_deCOase"/>
</dbReference>
<evidence type="ECO:0000256" key="1">
    <source>
        <dbReference type="ARBA" id="ARBA00004236"/>
    </source>
</evidence>
<dbReference type="EMBL" id="FJNE01000004">
    <property type="protein sequence ID" value="CZQ93769.1"/>
    <property type="molecule type" value="Genomic_DNA"/>
</dbReference>
<sequence>MKRMETFSLMDGMVVTVVAMVVVFVVLTCLWFMVELTHKLVGDPTEEKAMSDKKELQRTSATPNATVNIVVDEKRAKAAAVTALVMAYEEHPAKKFEIVEVVRVK</sequence>
<evidence type="ECO:0000256" key="6">
    <source>
        <dbReference type="SAM" id="Phobius"/>
    </source>
</evidence>
<dbReference type="Pfam" id="PF04277">
    <property type="entry name" value="OAD_gamma"/>
    <property type="match status" value="1"/>
</dbReference>
<dbReference type="GO" id="GO:0015081">
    <property type="term" value="F:sodium ion transmembrane transporter activity"/>
    <property type="evidence" value="ECO:0007669"/>
    <property type="project" value="InterPro"/>
</dbReference>
<evidence type="ECO:0000256" key="5">
    <source>
        <dbReference type="ARBA" id="ARBA00023136"/>
    </source>
</evidence>
<protein>
    <submittedName>
        <fullName evidence="7">Oadg fam: sodium pump decarboxylases gamma subunit</fullName>
    </submittedName>
</protein>
<comment type="subcellular location">
    <subcellularLocation>
        <location evidence="1">Cell membrane</location>
    </subcellularLocation>
</comment>
<dbReference type="GO" id="GO:0005886">
    <property type="term" value="C:plasma membrane"/>
    <property type="evidence" value="ECO:0007669"/>
    <property type="project" value="UniProtKB-SubCell"/>
</dbReference>
<dbReference type="NCBIfam" id="TIGR01195">
    <property type="entry name" value="oadG_fam"/>
    <property type="match status" value="1"/>
</dbReference>
<keyword evidence="2" id="KW-1003">Cell membrane</keyword>
<keyword evidence="8" id="KW-1185">Reference proteome</keyword>
<gene>
    <name evidence="7" type="ORF">Tpal_1683</name>
</gene>
<accession>A0A143YNZ7</accession>
<organism evidence="7 8">
    <name type="scientific">Trichococcus palustris</name>
    <dbReference type="NCBI Taxonomy" id="140314"/>
    <lineage>
        <taxon>Bacteria</taxon>
        <taxon>Bacillati</taxon>
        <taxon>Bacillota</taxon>
        <taxon>Bacilli</taxon>
        <taxon>Lactobacillales</taxon>
        <taxon>Carnobacteriaceae</taxon>
        <taxon>Trichococcus</taxon>
    </lineage>
</organism>
<evidence type="ECO:0000313" key="7">
    <source>
        <dbReference type="EMBL" id="CZQ93769.1"/>
    </source>
</evidence>
<feature type="transmembrane region" description="Helical" evidence="6">
    <location>
        <begin position="12"/>
        <end position="34"/>
    </location>
</feature>
<evidence type="ECO:0000256" key="3">
    <source>
        <dbReference type="ARBA" id="ARBA00022692"/>
    </source>
</evidence>
<keyword evidence="4 6" id="KW-1133">Transmembrane helix</keyword>
<keyword evidence="3 6" id="KW-0812">Transmembrane</keyword>
<name>A0A143YNZ7_9LACT</name>
<proteinExistence type="predicted"/>
<keyword evidence="5 6" id="KW-0472">Membrane</keyword>
<reference evidence="7 8" key="1">
    <citation type="submission" date="2016-02" db="EMBL/GenBank/DDBJ databases">
        <authorList>
            <person name="Wen L."/>
            <person name="He K."/>
            <person name="Yang H."/>
        </authorList>
    </citation>
    <scope>NUCLEOTIDE SEQUENCE [LARGE SCALE GENOMIC DNA]</scope>
    <source>
        <strain evidence="7">Trichococcus palustris</strain>
    </source>
</reference>
<dbReference type="AlphaFoldDB" id="A0A143YNZ7"/>
<evidence type="ECO:0000313" key="8">
    <source>
        <dbReference type="Proteomes" id="UP000242754"/>
    </source>
</evidence>
<dbReference type="Proteomes" id="UP000242754">
    <property type="component" value="Unassembled WGS sequence"/>
</dbReference>
<evidence type="ECO:0000256" key="2">
    <source>
        <dbReference type="ARBA" id="ARBA00022475"/>
    </source>
</evidence>